<accession>A0AAW6TU81</accession>
<dbReference type="EMBL" id="JASCXX010000009">
    <property type="protein sequence ID" value="MDI6449301.1"/>
    <property type="molecule type" value="Genomic_DNA"/>
</dbReference>
<keyword evidence="1" id="KW-0812">Transmembrane</keyword>
<gene>
    <name evidence="2" type="ORF">QJ522_09630</name>
</gene>
<name>A0AAW6TU81_9BACT</name>
<comment type="caution">
    <text evidence="2">The sequence shown here is derived from an EMBL/GenBank/DDBJ whole genome shotgun (WGS) entry which is preliminary data.</text>
</comment>
<dbReference type="RefSeq" id="WP_349244707.1">
    <property type="nucleotide sequence ID" value="NZ_JASCXX010000009.1"/>
</dbReference>
<protein>
    <submittedName>
        <fullName evidence="2">Uncharacterized protein</fullName>
    </submittedName>
</protein>
<feature type="transmembrane region" description="Helical" evidence="1">
    <location>
        <begin position="34"/>
        <end position="52"/>
    </location>
</feature>
<evidence type="ECO:0000313" key="3">
    <source>
        <dbReference type="Proteomes" id="UP001431776"/>
    </source>
</evidence>
<proteinExistence type="predicted"/>
<dbReference type="AlphaFoldDB" id="A0AAW6TU81"/>
<keyword evidence="1" id="KW-1133">Transmembrane helix</keyword>
<organism evidence="2 3">
    <name type="scientific">Anaerobaca lacustris</name>
    <dbReference type="NCBI Taxonomy" id="3044600"/>
    <lineage>
        <taxon>Bacteria</taxon>
        <taxon>Pseudomonadati</taxon>
        <taxon>Planctomycetota</taxon>
        <taxon>Phycisphaerae</taxon>
        <taxon>Sedimentisphaerales</taxon>
        <taxon>Anaerobacaceae</taxon>
        <taxon>Anaerobaca</taxon>
    </lineage>
</organism>
<feature type="transmembrane region" description="Helical" evidence="1">
    <location>
        <begin position="7"/>
        <end position="28"/>
    </location>
</feature>
<sequence length="53" mass="5826">MFFVRKRLYEAVAAVVTFSITIGVFLLLSRHVPVWTAAVTALLVFGASLWSGL</sequence>
<dbReference type="Proteomes" id="UP001431776">
    <property type="component" value="Unassembled WGS sequence"/>
</dbReference>
<keyword evidence="1" id="KW-0472">Membrane</keyword>
<keyword evidence="3" id="KW-1185">Reference proteome</keyword>
<evidence type="ECO:0000313" key="2">
    <source>
        <dbReference type="EMBL" id="MDI6449301.1"/>
    </source>
</evidence>
<reference evidence="2" key="1">
    <citation type="submission" date="2023-05" db="EMBL/GenBank/DDBJ databases">
        <title>Anaerotaeda fermentans gen. nov., sp. nov., a novel anaerobic planctomycete of the new family within the order Sedimentisphaerales isolated from Taman Peninsula, Russia.</title>
        <authorList>
            <person name="Khomyakova M.A."/>
            <person name="Merkel A.Y."/>
            <person name="Slobodkin A.I."/>
        </authorList>
    </citation>
    <scope>NUCLEOTIDE SEQUENCE</scope>
    <source>
        <strain evidence="2">M17dextr</strain>
    </source>
</reference>
<evidence type="ECO:0000256" key="1">
    <source>
        <dbReference type="SAM" id="Phobius"/>
    </source>
</evidence>